<evidence type="ECO:0000256" key="1">
    <source>
        <dbReference type="SAM" id="MobiDB-lite"/>
    </source>
</evidence>
<dbReference type="PROSITE" id="PS51257">
    <property type="entry name" value="PROKAR_LIPOPROTEIN"/>
    <property type="match status" value="1"/>
</dbReference>
<evidence type="ECO:0000256" key="2">
    <source>
        <dbReference type="SAM" id="SignalP"/>
    </source>
</evidence>
<dbReference type="Gene3D" id="2.120.10.30">
    <property type="entry name" value="TolB, C-terminal domain"/>
    <property type="match status" value="1"/>
</dbReference>
<feature type="region of interest" description="Disordered" evidence="1">
    <location>
        <begin position="379"/>
        <end position="399"/>
    </location>
</feature>
<dbReference type="InterPro" id="IPR011041">
    <property type="entry name" value="Quinoprot_gluc/sorb_DH_b-prop"/>
</dbReference>
<dbReference type="OrthoDB" id="9770043at2"/>
<dbReference type="Proteomes" id="UP000321412">
    <property type="component" value="Unassembled WGS sequence"/>
</dbReference>
<feature type="chain" id="PRO_5022819964" evidence="2">
    <location>
        <begin position="21"/>
        <end position="399"/>
    </location>
</feature>
<name>A0A5C6XCR7_9DELT</name>
<dbReference type="InterPro" id="IPR012938">
    <property type="entry name" value="Glc/Sorbosone_DH"/>
</dbReference>
<evidence type="ECO:0000259" key="3">
    <source>
        <dbReference type="Pfam" id="PF07995"/>
    </source>
</evidence>
<dbReference type="InterPro" id="IPR011042">
    <property type="entry name" value="6-blade_b-propeller_TolB-like"/>
</dbReference>
<feature type="compositionally biased region" description="Acidic residues" evidence="1">
    <location>
        <begin position="36"/>
        <end position="57"/>
    </location>
</feature>
<feature type="compositionally biased region" description="Basic and acidic residues" evidence="1">
    <location>
        <begin position="58"/>
        <end position="72"/>
    </location>
</feature>
<dbReference type="Pfam" id="PF07995">
    <property type="entry name" value="GSDH"/>
    <property type="match status" value="1"/>
</dbReference>
<evidence type="ECO:0000313" key="4">
    <source>
        <dbReference type="EMBL" id="TXD38238.1"/>
    </source>
</evidence>
<keyword evidence="5" id="KW-1185">Reference proteome</keyword>
<accession>A0A5C6XCR7</accession>
<protein>
    <submittedName>
        <fullName evidence="4">PQQ-dependent sugar dehydrogenase</fullName>
    </submittedName>
</protein>
<dbReference type="AlphaFoldDB" id="A0A5C6XCR7"/>
<dbReference type="SUPFAM" id="SSF50952">
    <property type="entry name" value="Soluble quinoprotein glucose dehydrogenase"/>
    <property type="match status" value="1"/>
</dbReference>
<keyword evidence="2" id="KW-0732">Signal</keyword>
<evidence type="ECO:0000313" key="5">
    <source>
        <dbReference type="Proteomes" id="UP000321412"/>
    </source>
</evidence>
<feature type="compositionally biased region" description="Basic and acidic residues" evidence="1">
    <location>
        <begin position="380"/>
        <end position="393"/>
    </location>
</feature>
<sequence length="399" mass="44016">MMFRRLLPCVLIALLMSAAACSNQRNAPADGPQDPGDFDLEEPDPDDPEDGQPDGDPDDKPPQEEPDPPRDPVEWEASIVATDLAAPWDLTVTPDDRVFLTERDSGRVGEYVDGRTRRLRQFPVANAGEGGLLGIAHSPRFAQDNLLYVYYTTEEDNRIVRFNPDNRAEPELIFEGIPQSRIHNGGRIDFGPDGMLYVGTGDAARPDLAQDPDSLAGKILRMTPDGEIPDDNPTAGSFVYSMGHRNVQGLAWDSQGRLFATEFGPNENDEVNRIIPGQNYGWPEVTGQSNQEAFTDPIFVQQPPDASWSGLTASVQGAIPQWDDNLLIASLRGQRVWRLVLNEEGTEVVESEALFVNEWGRLRAAVQAADGSIWVLSNNRDGRGTPREGDDQIYRLGPQ</sequence>
<feature type="region of interest" description="Disordered" evidence="1">
    <location>
        <begin position="24"/>
        <end position="72"/>
    </location>
</feature>
<organism evidence="4 5">
    <name type="scientific">Lujinxingia vulgaris</name>
    <dbReference type="NCBI Taxonomy" id="2600176"/>
    <lineage>
        <taxon>Bacteria</taxon>
        <taxon>Deltaproteobacteria</taxon>
        <taxon>Bradymonadales</taxon>
        <taxon>Lujinxingiaceae</taxon>
        <taxon>Lujinxingia</taxon>
    </lineage>
</organism>
<gene>
    <name evidence="4" type="ORF">FRC98_04895</name>
</gene>
<comment type="caution">
    <text evidence="4">The sequence shown here is derived from an EMBL/GenBank/DDBJ whole genome shotgun (WGS) entry which is preliminary data.</text>
</comment>
<dbReference type="PANTHER" id="PTHR19328:SF13">
    <property type="entry name" value="HIPL1 PROTEIN"/>
    <property type="match status" value="1"/>
</dbReference>
<feature type="domain" description="Glucose/Sorbosone dehydrogenase" evidence="3">
    <location>
        <begin position="85"/>
        <end position="383"/>
    </location>
</feature>
<proteinExistence type="predicted"/>
<feature type="signal peptide" evidence="2">
    <location>
        <begin position="1"/>
        <end position="20"/>
    </location>
</feature>
<dbReference type="EMBL" id="VOSM01000002">
    <property type="protein sequence ID" value="TXD38238.1"/>
    <property type="molecule type" value="Genomic_DNA"/>
</dbReference>
<dbReference type="PANTHER" id="PTHR19328">
    <property type="entry name" value="HEDGEHOG-INTERACTING PROTEIN"/>
    <property type="match status" value="1"/>
</dbReference>
<reference evidence="4 5" key="1">
    <citation type="submission" date="2019-08" db="EMBL/GenBank/DDBJ databases">
        <title>Bradymonadales sp. TMQ4.</title>
        <authorList>
            <person name="Liang Q."/>
        </authorList>
    </citation>
    <scope>NUCLEOTIDE SEQUENCE [LARGE SCALE GENOMIC DNA]</scope>
    <source>
        <strain evidence="4 5">TMQ4</strain>
    </source>
</reference>